<dbReference type="InterPro" id="IPR009025">
    <property type="entry name" value="RBP11-like_dimer"/>
</dbReference>
<dbReference type="Proteomes" id="UP000240883">
    <property type="component" value="Unassembled WGS sequence"/>
</dbReference>
<protein>
    <submittedName>
        <fullName evidence="7">RBP11-like subunits of RNA polymerase</fullName>
    </submittedName>
</protein>
<evidence type="ECO:0000256" key="2">
    <source>
        <dbReference type="ARBA" id="ARBA00022478"/>
    </source>
</evidence>
<evidence type="ECO:0000313" key="7">
    <source>
        <dbReference type="EMBL" id="PSN68372.1"/>
    </source>
</evidence>
<dbReference type="GO" id="GO:0005665">
    <property type="term" value="C:RNA polymerase II, core complex"/>
    <property type="evidence" value="ECO:0007669"/>
    <property type="project" value="InterPro"/>
</dbReference>
<dbReference type="GO" id="GO:0003899">
    <property type="term" value="F:DNA-directed RNA polymerase activity"/>
    <property type="evidence" value="ECO:0007669"/>
    <property type="project" value="InterPro"/>
</dbReference>
<accession>A0A2T2NSF4</accession>
<reference evidence="7 8" key="1">
    <citation type="journal article" date="2018" name="Front. Microbiol.">
        <title>Genome-Wide Analysis of Corynespora cassiicola Leaf Fall Disease Putative Effectors.</title>
        <authorList>
            <person name="Lopez D."/>
            <person name="Ribeiro S."/>
            <person name="Label P."/>
            <person name="Fumanal B."/>
            <person name="Venisse J.S."/>
            <person name="Kohler A."/>
            <person name="de Oliveira R.R."/>
            <person name="Labutti K."/>
            <person name="Lipzen A."/>
            <person name="Lail K."/>
            <person name="Bauer D."/>
            <person name="Ohm R.A."/>
            <person name="Barry K.W."/>
            <person name="Spatafora J."/>
            <person name="Grigoriev I.V."/>
            <person name="Martin F.M."/>
            <person name="Pujade-Renaud V."/>
        </authorList>
    </citation>
    <scope>NUCLEOTIDE SEQUENCE [LARGE SCALE GENOMIC DNA]</scope>
    <source>
        <strain evidence="7 8">Philippines</strain>
    </source>
</reference>
<sequence>MLKRRTKRKKFEEKVVDPHTSVFTINKEDHTLGNLLQQCLCLMKCVKFAGYNVLNPLESTIKLRIGTDGSVTPKDVLVACMRKTIEDLEVL</sequence>
<feature type="domain" description="DNA-directed RNA polymerase RBP11-like dimerisation" evidence="6">
    <location>
        <begin position="21"/>
        <end position="90"/>
    </location>
</feature>
<organism evidence="7 8">
    <name type="scientific">Corynespora cassiicola Philippines</name>
    <dbReference type="NCBI Taxonomy" id="1448308"/>
    <lineage>
        <taxon>Eukaryota</taxon>
        <taxon>Fungi</taxon>
        <taxon>Dikarya</taxon>
        <taxon>Ascomycota</taxon>
        <taxon>Pezizomycotina</taxon>
        <taxon>Dothideomycetes</taxon>
        <taxon>Pleosporomycetidae</taxon>
        <taxon>Pleosporales</taxon>
        <taxon>Corynesporascaceae</taxon>
        <taxon>Corynespora</taxon>
    </lineage>
</organism>
<evidence type="ECO:0000256" key="4">
    <source>
        <dbReference type="ARBA" id="ARBA00023242"/>
    </source>
</evidence>
<dbReference type="InterPro" id="IPR037685">
    <property type="entry name" value="RBP11"/>
</dbReference>
<evidence type="ECO:0000313" key="8">
    <source>
        <dbReference type="Proteomes" id="UP000240883"/>
    </source>
</evidence>
<dbReference type="GO" id="GO:0006366">
    <property type="term" value="P:transcription by RNA polymerase II"/>
    <property type="evidence" value="ECO:0007669"/>
    <property type="project" value="InterPro"/>
</dbReference>
<dbReference type="Gene3D" id="3.30.1360.10">
    <property type="entry name" value="RNA polymerase, RBP11-like subunit"/>
    <property type="match status" value="1"/>
</dbReference>
<comment type="subcellular location">
    <subcellularLocation>
        <location evidence="1">Nucleus</location>
    </subcellularLocation>
</comment>
<evidence type="ECO:0000259" key="6">
    <source>
        <dbReference type="Pfam" id="PF13656"/>
    </source>
</evidence>
<name>A0A2T2NSF4_CORCC</name>
<dbReference type="Pfam" id="PF13656">
    <property type="entry name" value="RNA_pol_L_2"/>
    <property type="match status" value="1"/>
</dbReference>
<keyword evidence="8" id="KW-1185">Reference proteome</keyword>
<dbReference type="InterPro" id="IPR036603">
    <property type="entry name" value="RBP11-like"/>
</dbReference>
<dbReference type="GO" id="GO:0046983">
    <property type="term" value="F:protein dimerization activity"/>
    <property type="evidence" value="ECO:0007669"/>
    <property type="project" value="InterPro"/>
</dbReference>
<proteinExistence type="inferred from homology"/>
<dbReference type="SUPFAM" id="SSF55257">
    <property type="entry name" value="RBP11-like subunits of RNA polymerase"/>
    <property type="match status" value="1"/>
</dbReference>
<dbReference type="PANTHER" id="PTHR13946:SF16">
    <property type="entry name" value="DNA-DIRECTED RNA POLYMERASE II SUBUNIT RPB11"/>
    <property type="match status" value="1"/>
</dbReference>
<keyword evidence="3" id="KW-0804">Transcription</keyword>
<dbReference type="STRING" id="1448308.A0A2T2NSF4"/>
<keyword evidence="4" id="KW-0539">Nucleus</keyword>
<dbReference type="OrthoDB" id="10248581at2759"/>
<dbReference type="PANTHER" id="PTHR13946">
    <property type="entry name" value="DNA-DIRECTED RNA POLYMERASE I,II,III"/>
    <property type="match status" value="1"/>
</dbReference>
<evidence type="ECO:0000256" key="5">
    <source>
        <dbReference type="ARBA" id="ARBA00025751"/>
    </source>
</evidence>
<gene>
    <name evidence="7" type="ORF">BS50DRAFT_491823</name>
</gene>
<evidence type="ECO:0000256" key="1">
    <source>
        <dbReference type="ARBA" id="ARBA00004123"/>
    </source>
</evidence>
<evidence type="ECO:0000256" key="3">
    <source>
        <dbReference type="ARBA" id="ARBA00023163"/>
    </source>
</evidence>
<comment type="similarity">
    <text evidence="5">Belongs to the archaeal Rpo11/eukaryotic RPB11/RPC19 RNA polymerase subunit family.</text>
</comment>
<keyword evidence="2" id="KW-0240">DNA-directed RNA polymerase</keyword>
<dbReference type="AlphaFoldDB" id="A0A2T2NSF4"/>
<dbReference type="CDD" id="cd06926">
    <property type="entry name" value="RNAP_II_RPB11"/>
    <property type="match status" value="1"/>
</dbReference>
<dbReference type="EMBL" id="KZ678134">
    <property type="protein sequence ID" value="PSN68372.1"/>
    <property type="molecule type" value="Genomic_DNA"/>
</dbReference>